<accession>A0A7C8MAH5</accession>
<gene>
    <name evidence="1" type="ORF">BDV95DRAFT_376757</name>
</gene>
<reference evidence="1 2" key="1">
    <citation type="submission" date="2020-01" db="EMBL/GenBank/DDBJ databases">
        <authorList>
            <consortium name="DOE Joint Genome Institute"/>
            <person name="Haridas S."/>
            <person name="Albert R."/>
            <person name="Binder M."/>
            <person name="Bloem J."/>
            <person name="Labutti K."/>
            <person name="Salamov A."/>
            <person name="Andreopoulos B."/>
            <person name="Baker S.E."/>
            <person name="Barry K."/>
            <person name="Bills G."/>
            <person name="Bluhm B.H."/>
            <person name="Cannon C."/>
            <person name="Castanera R."/>
            <person name="Culley D.E."/>
            <person name="Daum C."/>
            <person name="Ezra D."/>
            <person name="Gonzalez J.B."/>
            <person name="Henrissat B."/>
            <person name="Kuo A."/>
            <person name="Liang C."/>
            <person name="Lipzen A."/>
            <person name="Lutzoni F."/>
            <person name="Magnuson J."/>
            <person name="Mondo S."/>
            <person name="Nolan M."/>
            <person name="Ohm R."/>
            <person name="Pangilinan J."/>
            <person name="Park H.-J.H."/>
            <person name="Ramirez L."/>
            <person name="Alfaro M."/>
            <person name="Sun H."/>
            <person name="Tritt A."/>
            <person name="Yoshinaga Y."/>
            <person name="Zwiers L.-H.L."/>
            <person name="Turgeon B.G."/>
            <person name="Goodwin S.B."/>
            <person name="Spatafora J.W."/>
            <person name="Crous P.W."/>
            <person name="Grigoriev I.V."/>
        </authorList>
    </citation>
    <scope>NUCLEOTIDE SEQUENCE [LARGE SCALE GENOMIC DNA]</scope>
    <source>
        <strain evidence="1 2">CBS 611.86</strain>
    </source>
</reference>
<organism evidence="1 2">
    <name type="scientific">Massariosphaeria phaeospora</name>
    <dbReference type="NCBI Taxonomy" id="100035"/>
    <lineage>
        <taxon>Eukaryota</taxon>
        <taxon>Fungi</taxon>
        <taxon>Dikarya</taxon>
        <taxon>Ascomycota</taxon>
        <taxon>Pezizomycotina</taxon>
        <taxon>Dothideomycetes</taxon>
        <taxon>Pleosporomycetidae</taxon>
        <taxon>Pleosporales</taxon>
        <taxon>Pleosporales incertae sedis</taxon>
        <taxon>Massariosphaeria</taxon>
    </lineage>
</organism>
<dbReference type="Proteomes" id="UP000481861">
    <property type="component" value="Unassembled WGS sequence"/>
</dbReference>
<protein>
    <submittedName>
        <fullName evidence="1">Uncharacterized protein</fullName>
    </submittedName>
</protein>
<comment type="caution">
    <text evidence="1">The sequence shown here is derived from an EMBL/GenBank/DDBJ whole genome shotgun (WGS) entry which is preliminary data.</text>
</comment>
<keyword evidence="2" id="KW-1185">Reference proteome</keyword>
<dbReference type="InterPro" id="IPR032675">
    <property type="entry name" value="LRR_dom_sf"/>
</dbReference>
<sequence length="424" mass="47798">MEVPQEIYDAIVFHVENCQYNDSGCAARSTEIYSEKARKRLSVLRLVNQGFCRSASIRLFRTIRVVCSIDSMSRDPNHSAPKSLFELSKSRYCLDVRKVVVCIIGGHFVGLMDPDAPGLRQFMQDLAAVLPECLADFRRLSSFTFSVRPRLKGEPCHETLREQFAAIMANTFRYVPFGGLEELELNLPLTQDFAALLNEGRSTPDRFSIRSALRTVKHLALTVSDSTGFGGRPYDTMEPSAGQAEFPNNKYACDFFEWVGLATNLESLDLFCTHVLDMDVLDLTNLNKLRVLDICRIKISLSRLQFLVEQNRTSLRVIWLGSVELKTGTWTDALIGLCHLPHLEYFYAGSVGYSSDGESAHWRSSGYDFRPIASIHGPDHRALKKLERQVVATRRAHQLPELQPSDDGMYAFDSPVEDILPGDE</sequence>
<evidence type="ECO:0000313" key="1">
    <source>
        <dbReference type="EMBL" id="KAF2873216.1"/>
    </source>
</evidence>
<evidence type="ECO:0000313" key="2">
    <source>
        <dbReference type="Proteomes" id="UP000481861"/>
    </source>
</evidence>
<dbReference type="AlphaFoldDB" id="A0A7C8MAH5"/>
<dbReference type="Gene3D" id="3.80.10.10">
    <property type="entry name" value="Ribonuclease Inhibitor"/>
    <property type="match status" value="1"/>
</dbReference>
<dbReference type="SUPFAM" id="SSF52047">
    <property type="entry name" value="RNI-like"/>
    <property type="match status" value="1"/>
</dbReference>
<dbReference type="EMBL" id="JAADJZ010000008">
    <property type="protein sequence ID" value="KAF2873216.1"/>
    <property type="molecule type" value="Genomic_DNA"/>
</dbReference>
<proteinExistence type="predicted"/>
<name>A0A7C8MAH5_9PLEO</name>
<dbReference type="OrthoDB" id="4505556at2759"/>